<dbReference type="InterPro" id="IPR050814">
    <property type="entry name" value="Myo-inositol_Transporter"/>
</dbReference>
<feature type="transmembrane region" description="Helical" evidence="8">
    <location>
        <begin position="462"/>
        <end position="483"/>
    </location>
</feature>
<evidence type="ECO:0000256" key="8">
    <source>
        <dbReference type="SAM" id="Phobius"/>
    </source>
</evidence>
<name>A0A1N6MC03_9ASCO</name>
<dbReference type="AlphaFoldDB" id="A0A1N6MC03"/>
<dbReference type="PROSITE" id="PS00216">
    <property type="entry name" value="SUGAR_TRANSPORT_1"/>
    <property type="match status" value="1"/>
</dbReference>
<evidence type="ECO:0000256" key="1">
    <source>
        <dbReference type="ARBA" id="ARBA00004141"/>
    </source>
</evidence>
<evidence type="ECO:0000256" key="3">
    <source>
        <dbReference type="ARBA" id="ARBA00022448"/>
    </source>
</evidence>
<feature type="transmembrane region" description="Helical" evidence="8">
    <location>
        <begin position="564"/>
        <end position="583"/>
    </location>
</feature>
<dbReference type="Gene3D" id="1.20.1250.20">
    <property type="entry name" value="MFS general substrate transporter like domains"/>
    <property type="match status" value="1"/>
</dbReference>
<evidence type="ECO:0000256" key="6">
    <source>
        <dbReference type="ARBA" id="ARBA00023136"/>
    </source>
</evidence>
<evidence type="ECO:0000256" key="2">
    <source>
        <dbReference type="ARBA" id="ARBA00010992"/>
    </source>
</evidence>
<reference evidence="10" key="1">
    <citation type="submission" date="2016-11" db="EMBL/GenBank/DDBJ databases">
        <title>Characterization of hexose transporters in Yarrowia lipolytica reveals new groups of Sugar Porters involved in yeast growth.</title>
        <authorList>
            <person name="Lazar Z."/>
            <person name="Neuveglise C."/>
            <person name="Rossignol T."/>
            <person name="Devillers H."/>
            <person name="Morin N."/>
            <person name="Robak M."/>
            <person name="Nicaud J.M."/>
            <person name="Crutz-Le Coq A.M."/>
        </authorList>
    </citation>
    <scope>NUCLEOTIDE SEQUENCE</scope>
    <source>
        <strain evidence="10">CBS 9996</strain>
    </source>
</reference>
<keyword evidence="4 8" id="KW-0812">Transmembrane</keyword>
<dbReference type="PANTHER" id="PTHR48020">
    <property type="entry name" value="PROTON MYO-INOSITOL COTRANSPORTER"/>
    <property type="match status" value="1"/>
</dbReference>
<comment type="similarity">
    <text evidence="2">Belongs to the major facilitator superfamily. Sugar transporter (TC 2.A.1.1) family.</text>
</comment>
<accession>A0A1N6MC03</accession>
<dbReference type="FunFam" id="1.20.1250.20:FF:000100">
    <property type="entry name" value="MFS sugar transporter, putative"/>
    <property type="match status" value="1"/>
</dbReference>
<evidence type="ECO:0000259" key="9">
    <source>
        <dbReference type="PROSITE" id="PS50850"/>
    </source>
</evidence>
<dbReference type="PRINTS" id="PR00171">
    <property type="entry name" value="SUGRTRNSPORT"/>
</dbReference>
<gene>
    <name evidence="10" type="ORF">OLHI0_B10198g</name>
</gene>
<dbReference type="PROSITE" id="PS50850">
    <property type="entry name" value="MFS"/>
    <property type="match status" value="1"/>
</dbReference>
<sequence>MSVELFETSEKPQVDEDGHFINSSNSDSDGGAVYAPTSGVTDNKILEPIDHNSSEINKHLDPDNPLTRYNKRELLEIAEQFALDNDLGHKVEAFKKGALVAQDPTGFETMSELDAEEINLLRREITHKWDVPKSIYFIAIVCSMAAAVQGMDETVINGANIIFPHQFDIAEDSGVVSRKTWLLGLVNSAPYLCCAVISCWLTDPINKYLGRKWTIFWTCFWSGATCFWQGFTNNWWHLFIARFFLGFGIGPKSATVPVYAAECAPPSIRGALVMMWQMWTAFGIMMGYVMDLSFYYVKDRGSIEGLNWRLMLGSALIPALFCCVQVVWCPESPRWHLARGEVLKAYESMRTMRYSDLQTARDIFYAHVLLVEEQEIKTGKNRVLELFTVPRNRRAAIASFIVMFMQQFCGINVMAYYSSNIFVESGFSQIDALLASFGFGAINFVFALPAVFSIDRFGRRSLLLWTFPLMAIFLLFAGFSFYIGEDHPKDSTPRVACIALGIYLFTAVYSSGEGPVPFTYSAEAFPLYIRDLGMSFATATCWLFNFVLAVTWPSLLAAFKPQGAFGWYAAWNLVGFCLVLCFLPETKGLTLEELDKVFSVPTRVHMRYQLKALRLNFKKHVLRQEIQPLPPLYAHEAKGLMSAWDTKHKTSHV</sequence>
<comment type="subcellular location">
    <subcellularLocation>
        <location evidence="1">Membrane</location>
        <topology evidence="1">Multi-pass membrane protein</topology>
    </subcellularLocation>
</comment>
<dbReference type="EMBL" id="LT669770">
    <property type="protein sequence ID" value="SIP56065.1"/>
    <property type="molecule type" value="Genomic_DNA"/>
</dbReference>
<dbReference type="GO" id="GO:0022857">
    <property type="term" value="F:transmembrane transporter activity"/>
    <property type="evidence" value="ECO:0007669"/>
    <property type="project" value="InterPro"/>
</dbReference>
<feature type="transmembrane region" description="Helical" evidence="8">
    <location>
        <begin position="495"/>
        <end position="512"/>
    </location>
</feature>
<keyword evidence="5 8" id="KW-1133">Transmembrane helix</keyword>
<evidence type="ECO:0000256" key="7">
    <source>
        <dbReference type="SAM" id="MobiDB-lite"/>
    </source>
</evidence>
<keyword evidence="6 8" id="KW-0472">Membrane</keyword>
<evidence type="ECO:0000256" key="5">
    <source>
        <dbReference type="ARBA" id="ARBA00022989"/>
    </source>
</evidence>
<dbReference type="SUPFAM" id="SSF103473">
    <property type="entry name" value="MFS general substrate transporter"/>
    <property type="match status" value="1"/>
</dbReference>
<dbReference type="GO" id="GO:0016020">
    <property type="term" value="C:membrane"/>
    <property type="evidence" value="ECO:0007669"/>
    <property type="project" value="UniProtKB-SubCell"/>
</dbReference>
<feature type="compositionally biased region" description="Basic and acidic residues" evidence="7">
    <location>
        <begin position="8"/>
        <end position="19"/>
    </location>
</feature>
<feature type="region of interest" description="Disordered" evidence="7">
    <location>
        <begin position="1"/>
        <end position="33"/>
    </location>
</feature>
<dbReference type="NCBIfam" id="TIGR00879">
    <property type="entry name" value="SP"/>
    <property type="match status" value="1"/>
</dbReference>
<proteinExistence type="inferred from homology"/>
<feature type="transmembrane region" description="Helical" evidence="8">
    <location>
        <begin position="395"/>
        <end position="418"/>
    </location>
</feature>
<dbReference type="InterPro" id="IPR036259">
    <property type="entry name" value="MFS_trans_sf"/>
</dbReference>
<feature type="transmembrane region" description="Helical" evidence="8">
    <location>
        <begin position="532"/>
        <end position="552"/>
    </location>
</feature>
<feature type="transmembrane region" description="Helical" evidence="8">
    <location>
        <begin position="213"/>
        <end position="231"/>
    </location>
</feature>
<dbReference type="InterPro" id="IPR005828">
    <property type="entry name" value="MFS_sugar_transport-like"/>
</dbReference>
<feature type="transmembrane region" description="Helical" evidence="8">
    <location>
        <begin position="271"/>
        <end position="290"/>
    </location>
</feature>
<feature type="domain" description="Major facilitator superfamily (MFS) profile" evidence="9">
    <location>
        <begin position="138"/>
        <end position="587"/>
    </location>
</feature>
<dbReference type="Pfam" id="PF00083">
    <property type="entry name" value="Sugar_tr"/>
    <property type="match status" value="1"/>
</dbReference>
<keyword evidence="3" id="KW-0813">Transport</keyword>
<organism evidence="10">
    <name type="scientific">[Candida] hispaniensis</name>
    <dbReference type="NCBI Taxonomy" id="312227"/>
    <lineage>
        <taxon>Eukaryota</taxon>
        <taxon>Fungi</taxon>
        <taxon>Dikarya</taxon>
        <taxon>Ascomycota</taxon>
        <taxon>Saccharomycotina</taxon>
        <taxon>Dipodascomycetes</taxon>
        <taxon>Dipodascales</taxon>
        <taxon>Dipodascales incertae sedis</taxon>
        <taxon>Candida/Dipodascales clade</taxon>
    </lineage>
</organism>
<dbReference type="InterPro" id="IPR003663">
    <property type="entry name" value="Sugar/inositol_transpt"/>
</dbReference>
<dbReference type="InterPro" id="IPR020846">
    <property type="entry name" value="MFS_dom"/>
</dbReference>
<dbReference type="GO" id="GO:0015791">
    <property type="term" value="P:polyol transmembrane transport"/>
    <property type="evidence" value="ECO:0007669"/>
    <property type="project" value="UniProtKB-ARBA"/>
</dbReference>
<feature type="transmembrane region" description="Helical" evidence="8">
    <location>
        <begin position="237"/>
        <end position="259"/>
    </location>
</feature>
<dbReference type="PANTHER" id="PTHR48020:SF25">
    <property type="entry name" value="SUGAR TRANSPORTER, PUTATIVE (AFU_ORTHOLOGUE AFUA_7G05830)-RELATED"/>
    <property type="match status" value="1"/>
</dbReference>
<evidence type="ECO:0000313" key="10">
    <source>
        <dbReference type="EMBL" id="SIP56065.1"/>
    </source>
</evidence>
<evidence type="ECO:0000256" key="4">
    <source>
        <dbReference type="ARBA" id="ARBA00022692"/>
    </source>
</evidence>
<protein>
    <submittedName>
        <fullName evidence="10">Putative sugar porter</fullName>
    </submittedName>
</protein>
<feature type="transmembrane region" description="Helical" evidence="8">
    <location>
        <begin position="430"/>
        <end position="450"/>
    </location>
</feature>
<dbReference type="InterPro" id="IPR005829">
    <property type="entry name" value="Sugar_transporter_CS"/>
</dbReference>
<dbReference type="GO" id="GO:0015798">
    <property type="term" value="P:myo-inositol transport"/>
    <property type="evidence" value="ECO:0007669"/>
    <property type="project" value="UniProtKB-ARBA"/>
</dbReference>